<dbReference type="AlphaFoldDB" id="A0A8X6G7P7"/>
<reference evidence="1" key="1">
    <citation type="submission" date="2020-07" db="EMBL/GenBank/DDBJ databases">
        <title>Multicomponent nature underlies the extraordinary mechanical properties of spider dragline silk.</title>
        <authorList>
            <person name="Kono N."/>
            <person name="Nakamura H."/>
            <person name="Mori M."/>
            <person name="Yoshida Y."/>
            <person name="Ohtoshi R."/>
            <person name="Malay A.D."/>
            <person name="Moran D.A.P."/>
            <person name="Tomita M."/>
            <person name="Numata K."/>
            <person name="Arakawa K."/>
        </authorList>
    </citation>
    <scope>NUCLEOTIDE SEQUENCE</scope>
</reference>
<sequence>MCTTNAIEFFIMRKKSYRGRVHVKKADSLLNDASKYPAYANTLASNEGRFSTCYVSSLRAALVVMMVRLRSRFRHGFYVISKCWVMKKGEIM</sequence>
<evidence type="ECO:0000313" key="2">
    <source>
        <dbReference type="Proteomes" id="UP000887116"/>
    </source>
</evidence>
<proteinExistence type="predicted"/>
<organism evidence="1 2">
    <name type="scientific">Trichonephila clavata</name>
    <name type="common">Joro spider</name>
    <name type="synonym">Nephila clavata</name>
    <dbReference type="NCBI Taxonomy" id="2740835"/>
    <lineage>
        <taxon>Eukaryota</taxon>
        <taxon>Metazoa</taxon>
        <taxon>Ecdysozoa</taxon>
        <taxon>Arthropoda</taxon>
        <taxon>Chelicerata</taxon>
        <taxon>Arachnida</taxon>
        <taxon>Araneae</taxon>
        <taxon>Araneomorphae</taxon>
        <taxon>Entelegynae</taxon>
        <taxon>Araneoidea</taxon>
        <taxon>Nephilidae</taxon>
        <taxon>Trichonephila</taxon>
    </lineage>
</organism>
<name>A0A8X6G7P7_TRICU</name>
<protein>
    <submittedName>
        <fullName evidence="1">Uncharacterized protein</fullName>
    </submittedName>
</protein>
<evidence type="ECO:0000313" key="1">
    <source>
        <dbReference type="EMBL" id="GFQ98047.1"/>
    </source>
</evidence>
<dbReference type="OrthoDB" id="10300959at2759"/>
<dbReference type="Proteomes" id="UP000887116">
    <property type="component" value="Unassembled WGS sequence"/>
</dbReference>
<comment type="caution">
    <text evidence="1">The sequence shown here is derived from an EMBL/GenBank/DDBJ whole genome shotgun (WGS) entry which is preliminary data.</text>
</comment>
<gene>
    <name evidence="1" type="ORF">TNCT_562571</name>
</gene>
<accession>A0A8X6G7P7</accession>
<dbReference type="EMBL" id="BMAO01014926">
    <property type="protein sequence ID" value="GFQ98047.1"/>
    <property type="molecule type" value="Genomic_DNA"/>
</dbReference>
<keyword evidence="2" id="KW-1185">Reference proteome</keyword>